<sequence length="55" mass="6519">ADLIANISTSWMRWWKKILRRRALVGIRFLWSWNLGGKMVLEVIRVISVYDDGID</sequence>
<reference evidence="1 2" key="1">
    <citation type="journal article" date="2023" name="Plants (Basel)">
        <title>Bridging the Gap: Combining Genomics and Transcriptomics Approaches to Understand Stylosanthes scabra, an Orphan Legume from the Brazilian Caatinga.</title>
        <authorList>
            <person name="Ferreira-Neto J.R.C."/>
            <person name="da Silva M.D."/>
            <person name="Binneck E."/>
            <person name="de Melo N.F."/>
            <person name="da Silva R.H."/>
            <person name="de Melo A.L.T.M."/>
            <person name="Pandolfi V."/>
            <person name="Bustamante F.O."/>
            <person name="Brasileiro-Vidal A.C."/>
            <person name="Benko-Iseppon A.M."/>
        </authorList>
    </citation>
    <scope>NUCLEOTIDE SEQUENCE [LARGE SCALE GENOMIC DNA]</scope>
    <source>
        <tissue evidence="1">Leaves</tissue>
    </source>
</reference>
<proteinExistence type="predicted"/>
<accession>A0ABU6SAS0</accession>
<evidence type="ECO:0000313" key="1">
    <source>
        <dbReference type="EMBL" id="MED6133115.1"/>
    </source>
</evidence>
<organism evidence="1 2">
    <name type="scientific">Stylosanthes scabra</name>
    <dbReference type="NCBI Taxonomy" id="79078"/>
    <lineage>
        <taxon>Eukaryota</taxon>
        <taxon>Viridiplantae</taxon>
        <taxon>Streptophyta</taxon>
        <taxon>Embryophyta</taxon>
        <taxon>Tracheophyta</taxon>
        <taxon>Spermatophyta</taxon>
        <taxon>Magnoliopsida</taxon>
        <taxon>eudicotyledons</taxon>
        <taxon>Gunneridae</taxon>
        <taxon>Pentapetalae</taxon>
        <taxon>rosids</taxon>
        <taxon>fabids</taxon>
        <taxon>Fabales</taxon>
        <taxon>Fabaceae</taxon>
        <taxon>Papilionoideae</taxon>
        <taxon>50 kb inversion clade</taxon>
        <taxon>dalbergioids sensu lato</taxon>
        <taxon>Dalbergieae</taxon>
        <taxon>Pterocarpus clade</taxon>
        <taxon>Stylosanthes</taxon>
    </lineage>
</organism>
<comment type="caution">
    <text evidence="1">The sequence shown here is derived from an EMBL/GenBank/DDBJ whole genome shotgun (WGS) entry which is preliminary data.</text>
</comment>
<evidence type="ECO:0000313" key="2">
    <source>
        <dbReference type="Proteomes" id="UP001341840"/>
    </source>
</evidence>
<protein>
    <submittedName>
        <fullName evidence="1">Uncharacterized protein</fullName>
    </submittedName>
</protein>
<dbReference type="EMBL" id="JASCZI010060509">
    <property type="protein sequence ID" value="MED6133115.1"/>
    <property type="molecule type" value="Genomic_DNA"/>
</dbReference>
<feature type="non-terminal residue" evidence="1">
    <location>
        <position position="1"/>
    </location>
</feature>
<gene>
    <name evidence="1" type="ORF">PIB30_025593</name>
</gene>
<name>A0ABU6SAS0_9FABA</name>
<keyword evidence="2" id="KW-1185">Reference proteome</keyword>
<dbReference type="Proteomes" id="UP001341840">
    <property type="component" value="Unassembled WGS sequence"/>
</dbReference>